<evidence type="ECO:0000313" key="2">
    <source>
        <dbReference type="Proteomes" id="UP000018442"/>
    </source>
</evidence>
<name>D0SLQ7_ACIJU</name>
<dbReference type="EMBL" id="GG705011">
    <property type="protein sequence ID" value="EEY92964.1"/>
    <property type="molecule type" value="Genomic_DNA"/>
</dbReference>
<protein>
    <submittedName>
        <fullName evidence="1">Uncharacterized protein</fullName>
    </submittedName>
</protein>
<sequence>MFNELYCFSVPENLFINKKVRKYSAPNYISMLNELKEEHYLTGEKIAFVLDIQGGSTVSAWANGSIPEYVHGDLFIDLWKTMTNKSDDQIPRIVRFN</sequence>
<dbReference type="Proteomes" id="UP000018442">
    <property type="component" value="Unassembled WGS sequence"/>
</dbReference>
<gene>
    <name evidence="1" type="ORF">HMPREF0026_00240</name>
</gene>
<dbReference type="AlphaFoldDB" id="D0SLQ7"/>
<organism evidence="1 2">
    <name type="scientific">Acinetobacter junii SH205</name>
    <dbReference type="NCBI Taxonomy" id="575587"/>
    <lineage>
        <taxon>Bacteria</taxon>
        <taxon>Pseudomonadati</taxon>
        <taxon>Pseudomonadota</taxon>
        <taxon>Gammaproteobacteria</taxon>
        <taxon>Moraxellales</taxon>
        <taxon>Moraxellaceae</taxon>
        <taxon>Acinetobacter</taxon>
    </lineage>
</organism>
<accession>D0SLQ7</accession>
<evidence type="ECO:0000313" key="1">
    <source>
        <dbReference type="EMBL" id="EEY92964.1"/>
    </source>
</evidence>
<proteinExistence type="predicted"/>
<reference evidence="2" key="1">
    <citation type="journal article" date="2012" name="PLoS ONE">
        <title>The success of Acinetobacter species; genetic, metabolic and virulence attributes.</title>
        <authorList>
            <person name="Peleg A.Y."/>
            <person name="de Breij A."/>
            <person name="Adams M.D."/>
            <person name="Cerqueira G.M."/>
            <person name="Mocali S."/>
            <person name="Galardini M."/>
            <person name="Nibbering P.H."/>
            <person name="Earl A.M."/>
            <person name="Ward D.V."/>
            <person name="Paterson D.L."/>
            <person name="Seifert H."/>
            <person name="Dijkshoorn L."/>
        </authorList>
    </citation>
    <scope>NUCLEOTIDE SEQUENCE [LARGE SCALE GENOMIC DNA]</scope>
    <source>
        <strain evidence="2">SH205</strain>
    </source>
</reference>
<dbReference type="HOGENOM" id="CLU_180529_0_0_6"/>